<evidence type="ECO:0000256" key="8">
    <source>
        <dbReference type="ARBA" id="ARBA00023049"/>
    </source>
</evidence>
<evidence type="ECO:0000256" key="6">
    <source>
        <dbReference type="ARBA" id="ARBA00022801"/>
    </source>
</evidence>
<dbReference type="GO" id="GO:0008270">
    <property type="term" value="F:zinc ion binding"/>
    <property type="evidence" value="ECO:0007669"/>
    <property type="project" value="InterPro"/>
</dbReference>
<dbReference type="GO" id="GO:0004177">
    <property type="term" value="F:aminopeptidase activity"/>
    <property type="evidence" value="ECO:0007669"/>
    <property type="project" value="UniProtKB-KW"/>
</dbReference>
<dbReference type="GO" id="GO:0008237">
    <property type="term" value="F:metallopeptidase activity"/>
    <property type="evidence" value="ECO:0007669"/>
    <property type="project" value="UniProtKB-KW"/>
</dbReference>
<dbReference type="AlphaFoldDB" id="A0A383E1F8"/>
<keyword evidence="3" id="KW-0031">Aminopeptidase</keyword>
<keyword evidence="4" id="KW-0645">Protease</keyword>
<name>A0A383E1F8_9ZZZZ</name>
<evidence type="ECO:0008006" key="10">
    <source>
        <dbReference type="Google" id="ProtNLM"/>
    </source>
</evidence>
<protein>
    <recommendedName>
        <fullName evidence="10">Aspartyl aminopeptidase</fullName>
    </recommendedName>
</protein>
<gene>
    <name evidence="9" type="ORF">METZ01_LOCUS503248</name>
</gene>
<dbReference type="GO" id="GO:0006508">
    <property type="term" value="P:proteolysis"/>
    <property type="evidence" value="ECO:0007669"/>
    <property type="project" value="UniProtKB-KW"/>
</dbReference>
<feature type="non-terminal residue" evidence="9">
    <location>
        <position position="161"/>
    </location>
</feature>
<sequence length="161" mass="18163">MAAKREDVNLTPSNGGLIMRNKNIDSLFTFIDSSPTPYHVVDNMVQTMEKLDGIELKESEDWECKASSLYYVIRNDASIVAFRTPKAIDFNKIAFNMVAAHTDSPCLKLKPVKKDVTGNYMQWGVSIYGGPLLNSWLDRDLNVSGRINYIQEGKLKQKLIS</sequence>
<organism evidence="9">
    <name type="scientific">marine metagenome</name>
    <dbReference type="NCBI Taxonomy" id="408172"/>
    <lineage>
        <taxon>unclassified sequences</taxon>
        <taxon>metagenomes</taxon>
        <taxon>ecological metagenomes</taxon>
    </lineage>
</organism>
<dbReference type="PRINTS" id="PR00932">
    <property type="entry name" value="AMINO1PTASE"/>
</dbReference>
<dbReference type="Pfam" id="PF02127">
    <property type="entry name" value="Peptidase_M18"/>
    <property type="match status" value="1"/>
</dbReference>
<dbReference type="InterPro" id="IPR023358">
    <property type="entry name" value="Peptidase_M18_dom2"/>
</dbReference>
<dbReference type="SUPFAM" id="SSF53187">
    <property type="entry name" value="Zn-dependent exopeptidases"/>
    <property type="match status" value="1"/>
</dbReference>
<evidence type="ECO:0000256" key="4">
    <source>
        <dbReference type="ARBA" id="ARBA00022670"/>
    </source>
</evidence>
<keyword evidence="5" id="KW-0479">Metal-binding</keyword>
<comment type="similarity">
    <text evidence="2">Belongs to the peptidase M18 family.</text>
</comment>
<dbReference type="PANTHER" id="PTHR28570">
    <property type="entry name" value="ASPARTYL AMINOPEPTIDASE"/>
    <property type="match status" value="1"/>
</dbReference>
<evidence type="ECO:0000256" key="2">
    <source>
        <dbReference type="ARBA" id="ARBA00008290"/>
    </source>
</evidence>
<evidence type="ECO:0000256" key="3">
    <source>
        <dbReference type="ARBA" id="ARBA00022438"/>
    </source>
</evidence>
<reference evidence="9" key="1">
    <citation type="submission" date="2018-05" db="EMBL/GenBank/DDBJ databases">
        <authorList>
            <person name="Lanie J.A."/>
            <person name="Ng W.-L."/>
            <person name="Kazmierczak K.M."/>
            <person name="Andrzejewski T.M."/>
            <person name="Davidsen T.M."/>
            <person name="Wayne K.J."/>
            <person name="Tettelin H."/>
            <person name="Glass J.I."/>
            <person name="Rusch D."/>
            <person name="Podicherti R."/>
            <person name="Tsui H.-C.T."/>
            <person name="Winkler M.E."/>
        </authorList>
    </citation>
    <scope>NUCLEOTIDE SEQUENCE</scope>
</reference>
<keyword evidence="7" id="KW-0862">Zinc</keyword>
<proteinExistence type="inferred from homology"/>
<comment type="cofactor">
    <cofactor evidence="1">
        <name>Zn(2+)</name>
        <dbReference type="ChEBI" id="CHEBI:29105"/>
    </cofactor>
</comment>
<dbReference type="InterPro" id="IPR001948">
    <property type="entry name" value="Peptidase_M18"/>
</dbReference>
<evidence type="ECO:0000256" key="1">
    <source>
        <dbReference type="ARBA" id="ARBA00001947"/>
    </source>
</evidence>
<evidence type="ECO:0000256" key="7">
    <source>
        <dbReference type="ARBA" id="ARBA00022833"/>
    </source>
</evidence>
<dbReference type="SUPFAM" id="SSF101821">
    <property type="entry name" value="Aminopeptidase/glucanase lid domain"/>
    <property type="match status" value="1"/>
</dbReference>
<dbReference type="EMBL" id="UINC01221877">
    <property type="protein sequence ID" value="SVE50394.1"/>
    <property type="molecule type" value="Genomic_DNA"/>
</dbReference>
<dbReference type="PANTHER" id="PTHR28570:SF3">
    <property type="entry name" value="ASPARTYL AMINOPEPTIDASE"/>
    <property type="match status" value="1"/>
</dbReference>
<dbReference type="Gene3D" id="3.40.630.10">
    <property type="entry name" value="Zn peptidases"/>
    <property type="match status" value="1"/>
</dbReference>
<dbReference type="GO" id="GO:0005737">
    <property type="term" value="C:cytoplasm"/>
    <property type="evidence" value="ECO:0007669"/>
    <property type="project" value="UniProtKB-ARBA"/>
</dbReference>
<dbReference type="Gene3D" id="2.30.250.10">
    <property type="entry name" value="Aminopeptidase i, Domain 2"/>
    <property type="match status" value="1"/>
</dbReference>
<keyword evidence="8" id="KW-0482">Metalloprotease</keyword>
<evidence type="ECO:0000256" key="5">
    <source>
        <dbReference type="ARBA" id="ARBA00022723"/>
    </source>
</evidence>
<accession>A0A383E1F8</accession>
<keyword evidence="6" id="KW-0378">Hydrolase</keyword>
<evidence type="ECO:0000313" key="9">
    <source>
        <dbReference type="EMBL" id="SVE50394.1"/>
    </source>
</evidence>